<keyword evidence="7" id="KW-0492">Microsome</keyword>
<keyword evidence="8 10" id="KW-0560">Oxidoreductase</keyword>
<comment type="subcellular location">
    <subcellularLocation>
        <location evidence="10">Endoplasmic reticulum membrane</location>
        <topology evidence="10">Multi-pass membrane protein</topology>
    </subcellularLocation>
    <subcellularLocation>
        <location evidence="2">Microsome membrane</location>
        <topology evidence="2">Multi-pass membrane protein</topology>
    </subcellularLocation>
</comment>
<protein>
    <recommendedName>
        <fullName evidence="4 10">Squalene monooxygenase</fullName>
        <ecNumber evidence="4 10">1.14.14.17</ecNumber>
    </recommendedName>
</protein>
<dbReference type="RefSeq" id="XP_062643543.1">
    <property type="nucleotide sequence ID" value="XM_062794933.1"/>
</dbReference>
<organism evidence="13 14">
    <name type="scientific">Parathielavia appendiculata</name>
    <dbReference type="NCBI Taxonomy" id="2587402"/>
    <lineage>
        <taxon>Eukaryota</taxon>
        <taxon>Fungi</taxon>
        <taxon>Dikarya</taxon>
        <taxon>Ascomycota</taxon>
        <taxon>Pezizomycotina</taxon>
        <taxon>Sordariomycetes</taxon>
        <taxon>Sordariomycetidae</taxon>
        <taxon>Sordariales</taxon>
        <taxon>Chaetomiaceae</taxon>
        <taxon>Parathielavia</taxon>
    </lineage>
</organism>
<evidence type="ECO:0000256" key="4">
    <source>
        <dbReference type="ARBA" id="ARBA00012312"/>
    </source>
</evidence>
<evidence type="ECO:0000256" key="5">
    <source>
        <dbReference type="ARBA" id="ARBA00022630"/>
    </source>
</evidence>
<evidence type="ECO:0000256" key="11">
    <source>
        <dbReference type="SAM" id="MobiDB-lite"/>
    </source>
</evidence>
<gene>
    <name evidence="13" type="ORF">N657DRAFT_658862</name>
</gene>
<keyword evidence="10" id="KW-0812">Transmembrane</keyword>
<evidence type="ECO:0000256" key="10">
    <source>
        <dbReference type="RuleBase" id="RU367121"/>
    </source>
</evidence>
<evidence type="ECO:0000313" key="13">
    <source>
        <dbReference type="EMBL" id="KAK4119770.1"/>
    </source>
</evidence>
<sequence length="395" mass="43667">MTAEYDVLVVGAGIAGCTIASAFARQWRRVLVVERSLREPDRIVGELLQPGGVAALSQLGLAHCLSGIEATPVEGYHLYWKDQQATFWLCPLPGSSKAGGPVGRSFHHGRLVATLRDAVSGLPHETSGAVVGAVCAQSGGAPEKYYASLTVLADGLSSKFRSQFTRNRPKAQSRFWGLELIDADLPRPYACETRILIDILDEIHRRLGNKRIGQGLHPPTRRPNSAAVRTTEPRQSHSKRPHSQHAQCMRCGSPGRLLSPARISSLTDTQAALKEMCRFHWRRKAYSACLNILAQALYLLFVSEHPTLGIIQRGFIRYVQEGERNFAEPAWIMGGLVDDPFRLFYYFFKIAIYSIRLHLHQAGLLGLPAALFQSALLFASAVAIIWQPIIDELQP</sequence>
<keyword evidence="10" id="KW-0256">Endoplasmic reticulum</keyword>
<evidence type="ECO:0000256" key="9">
    <source>
        <dbReference type="ARBA" id="ARBA00023136"/>
    </source>
</evidence>
<reference evidence="13" key="1">
    <citation type="journal article" date="2023" name="Mol. Phylogenet. Evol.">
        <title>Genome-scale phylogeny and comparative genomics of the fungal order Sordariales.</title>
        <authorList>
            <person name="Hensen N."/>
            <person name="Bonometti L."/>
            <person name="Westerberg I."/>
            <person name="Brannstrom I.O."/>
            <person name="Guillou S."/>
            <person name="Cros-Aarteil S."/>
            <person name="Calhoun S."/>
            <person name="Haridas S."/>
            <person name="Kuo A."/>
            <person name="Mondo S."/>
            <person name="Pangilinan J."/>
            <person name="Riley R."/>
            <person name="LaButti K."/>
            <person name="Andreopoulos B."/>
            <person name="Lipzen A."/>
            <person name="Chen C."/>
            <person name="Yan M."/>
            <person name="Daum C."/>
            <person name="Ng V."/>
            <person name="Clum A."/>
            <person name="Steindorff A."/>
            <person name="Ohm R.A."/>
            <person name="Martin F."/>
            <person name="Silar P."/>
            <person name="Natvig D.O."/>
            <person name="Lalanne C."/>
            <person name="Gautier V."/>
            <person name="Ament-Velasquez S.L."/>
            <person name="Kruys A."/>
            <person name="Hutchinson M.I."/>
            <person name="Powell A.J."/>
            <person name="Barry K."/>
            <person name="Miller A.N."/>
            <person name="Grigoriev I.V."/>
            <person name="Debuchy R."/>
            <person name="Gladieux P."/>
            <person name="Hiltunen Thoren M."/>
            <person name="Johannesson H."/>
        </authorList>
    </citation>
    <scope>NUCLEOTIDE SEQUENCE</scope>
    <source>
        <strain evidence="13">CBS 731.68</strain>
    </source>
</reference>
<keyword evidence="10" id="KW-1133">Transmembrane helix</keyword>
<dbReference type="EC" id="1.14.14.17" evidence="4 10"/>
<dbReference type="Gene3D" id="3.50.50.60">
    <property type="entry name" value="FAD/NAD(P)-binding domain"/>
    <property type="match status" value="1"/>
</dbReference>
<evidence type="ECO:0000256" key="8">
    <source>
        <dbReference type="ARBA" id="ARBA00023002"/>
    </source>
</evidence>
<dbReference type="InterPro" id="IPR036188">
    <property type="entry name" value="FAD/NAD-bd_sf"/>
</dbReference>
<dbReference type="PANTHER" id="PTHR10835:SF0">
    <property type="entry name" value="SQUALENE MONOOXYGENASE"/>
    <property type="match status" value="1"/>
</dbReference>
<feature type="domain" description="Squalene epoxidase" evidence="12">
    <location>
        <begin position="147"/>
        <end position="188"/>
    </location>
</feature>
<evidence type="ECO:0000256" key="1">
    <source>
        <dbReference type="ARBA" id="ARBA00001974"/>
    </source>
</evidence>
<dbReference type="GO" id="GO:0005789">
    <property type="term" value="C:endoplasmic reticulum membrane"/>
    <property type="evidence" value="ECO:0007669"/>
    <property type="project" value="UniProtKB-SubCell"/>
</dbReference>
<evidence type="ECO:0000256" key="3">
    <source>
        <dbReference type="ARBA" id="ARBA00008802"/>
    </source>
</evidence>
<dbReference type="GO" id="GO:0004506">
    <property type="term" value="F:squalene monooxygenase activity"/>
    <property type="evidence" value="ECO:0007669"/>
    <property type="project" value="UniProtKB-UniRule"/>
</dbReference>
<dbReference type="AlphaFoldDB" id="A0AAN6TTB6"/>
<comment type="catalytic activity">
    <reaction evidence="10">
        <text>squalene + reduced [NADPH--hemoprotein reductase] + O2 = (S)-2,3-epoxysqualene + oxidized [NADPH--hemoprotein reductase] + H2O + H(+)</text>
        <dbReference type="Rhea" id="RHEA:25282"/>
        <dbReference type="Rhea" id="RHEA-COMP:11964"/>
        <dbReference type="Rhea" id="RHEA-COMP:11965"/>
        <dbReference type="ChEBI" id="CHEBI:15377"/>
        <dbReference type="ChEBI" id="CHEBI:15378"/>
        <dbReference type="ChEBI" id="CHEBI:15379"/>
        <dbReference type="ChEBI" id="CHEBI:15440"/>
        <dbReference type="ChEBI" id="CHEBI:15441"/>
        <dbReference type="ChEBI" id="CHEBI:57618"/>
        <dbReference type="ChEBI" id="CHEBI:58210"/>
        <dbReference type="EC" id="1.14.14.17"/>
    </reaction>
</comment>
<name>A0AAN6TTB6_9PEZI</name>
<dbReference type="GO" id="GO:0050660">
    <property type="term" value="F:flavin adenine dinucleotide binding"/>
    <property type="evidence" value="ECO:0007669"/>
    <property type="project" value="UniProtKB-UniRule"/>
</dbReference>
<dbReference type="InterPro" id="IPR013698">
    <property type="entry name" value="Squalene_epoxidase"/>
</dbReference>
<evidence type="ECO:0000256" key="7">
    <source>
        <dbReference type="ARBA" id="ARBA00022848"/>
    </source>
</evidence>
<dbReference type="PANTHER" id="PTHR10835">
    <property type="entry name" value="SQUALENE MONOOXYGENASE"/>
    <property type="match status" value="1"/>
</dbReference>
<comment type="function">
    <text evidence="10">Catalyzes the stereospecific oxidation of squalene to (S)-2,3-epoxysqualene, and is considered to be a rate-limiting enzyme in steroid biosynthesis.</text>
</comment>
<keyword evidence="9 10" id="KW-0472">Membrane</keyword>
<keyword evidence="14" id="KW-1185">Reference proteome</keyword>
<dbReference type="Pfam" id="PF08491">
    <property type="entry name" value="SE"/>
    <property type="match status" value="2"/>
</dbReference>
<evidence type="ECO:0000256" key="2">
    <source>
        <dbReference type="ARBA" id="ARBA00004154"/>
    </source>
</evidence>
<proteinExistence type="inferred from homology"/>
<feature type="transmembrane region" description="Helical" evidence="10">
    <location>
        <begin position="6"/>
        <end position="24"/>
    </location>
</feature>
<dbReference type="InterPro" id="IPR040125">
    <property type="entry name" value="Squalene_monox"/>
</dbReference>
<dbReference type="SUPFAM" id="SSF51905">
    <property type="entry name" value="FAD/NAD(P)-binding domain"/>
    <property type="match status" value="1"/>
</dbReference>
<comment type="similarity">
    <text evidence="3 10">Belongs to the squalene monooxygenase family.</text>
</comment>
<feature type="domain" description="Squalene epoxidase" evidence="12">
    <location>
        <begin position="257"/>
        <end position="372"/>
    </location>
</feature>
<dbReference type="GO" id="GO:0006696">
    <property type="term" value="P:ergosterol biosynthetic process"/>
    <property type="evidence" value="ECO:0007669"/>
    <property type="project" value="TreeGrafter"/>
</dbReference>
<dbReference type="Proteomes" id="UP001302602">
    <property type="component" value="Unassembled WGS sequence"/>
</dbReference>
<evidence type="ECO:0000259" key="12">
    <source>
        <dbReference type="Pfam" id="PF08491"/>
    </source>
</evidence>
<comment type="cofactor">
    <cofactor evidence="1 10">
        <name>FAD</name>
        <dbReference type="ChEBI" id="CHEBI:57692"/>
    </cofactor>
</comment>
<evidence type="ECO:0000313" key="14">
    <source>
        <dbReference type="Proteomes" id="UP001302602"/>
    </source>
</evidence>
<keyword evidence="5 10" id="KW-0285">Flavoprotein</keyword>
<evidence type="ECO:0000256" key="6">
    <source>
        <dbReference type="ARBA" id="ARBA00022827"/>
    </source>
</evidence>
<dbReference type="GeneID" id="87831702"/>
<dbReference type="EMBL" id="MU853245">
    <property type="protein sequence ID" value="KAK4119770.1"/>
    <property type="molecule type" value="Genomic_DNA"/>
</dbReference>
<comment type="caution">
    <text evidence="13">The sequence shown here is derived from an EMBL/GenBank/DDBJ whole genome shotgun (WGS) entry which is preliminary data.</text>
</comment>
<reference evidence="13" key="2">
    <citation type="submission" date="2023-05" db="EMBL/GenBank/DDBJ databases">
        <authorList>
            <consortium name="Lawrence Berkeley National Laboratory"/>
            <person name="Steindorff A."/>
            <person name="Hensen N."/>
            <person name="Bonometti L."/>
            <person name="Westerberg I."/>
            <person name="Brannstrom I.O."/>
            <person name="Guillou S."/>
            <person name="Cros-Aarteil S."/>
            <person name="Calhoun S."/>
            <person name="Haridas S."/>
            <person name="Kuo A."/>
            <person name="Mondo S."/>
            <person name="Pangilinan J."/>
            <person name="Riley R."/>
            <person name="Labutti K."/>
            <person name="Andreopoulos B."/>
            <person name="Lipzen A."/>
            <person name="Chen C."/>
            <person name="Yanf M."/>
            <person name="Daum C."/>
            <person name="Ng V."/>
            <person name="Clum A."/>
            <person name="Ohm R."/>
            <person name="Martin F."/>
            <person name="Silar P."/>
            <person name="Natvig D."/>
            <person name="Lalanne C."/>
            <person name="Gautier V."/>
            <person name="Ament-Velasquez S.L."/>
            <person name="Kruys A."/>
            <person name="Hutchinson M.I."/>
            <person name="Powell A.J."/>
            <person name="Barry K."/>
            <person name="Miller A.N."/>
            <person name="Grigoriev I.V."/>
            <person name="Debuchy R."/>
            <person name="Gladieux P."/>
            <person name="Thoren M.H."/>
            <person name="Johannesson H."/>
        </authorList>
    </citation>
    <scope>NUCLEOTIDE SEQUENCE</scope>
    <source>
        <strain evidence="13">CBS 731.68</strain>
    </source>
</reference>
<accession>A0AAN6TTB6</accession>
<comment type="caution">
    <text evidence="10">Lacks conserved residue(s) required for the propagation of feature annotation.</text>
</comment>
<feature type="region of interest" description="Disordered" evidence="11">
    <location>
        <begin position="211"/>
        <end position="247"/>
    </location>
</feature>
<keyword evidence="6 10" id="KW-0274">FAD</keyword>